<dbReference type="InterPro" id="IPR029033">
    <property type="entry name" value="His_PPase_superfam"/>
</dbReference>
<dbReference type="RefSeq" id="WP_221597308.1">
    <property type="nucleotide sequence ID" value="NZ_JAIGNQ010000001.1"/>
</dbReference>
<dbReference type="PANTHER" id="PTHR48100:SF62">
    <property type="entry name" value="GLUCOSYL-3-PHOSPHOGLYCERATE PHOSPHATASE"/>
    <property type="match status" value="1"/>
</dbReference>
<dbReference type="PANTHER" id="PTHR48100">
    <property type="entry name" value="BROAD-SPECIFICITY PHOSPHATASE YOR283W-RELATED"/>
    <property type="match status" value="1"/>
</dbReference>
<dbReference type="EMBL" id="JAIGNQ010000001">
    <property type="protein sequence ID" value="MBX7487818.1"/>
    <property type="molecule type" value="Genomic_DNA"/>
</dbReference>
<evidence type="ECO:0000313" key="2">
    <source>
        <dbReference type="Proteomes" id="UP000776651"/>
    </source>
</evidence>
<sequence>MFVIVRHGNTFETGDQPRRIGAPTDLPLTGQGIEQARALGSHFADMGWQFSRVLVSPLKRTRQTAGEILSTQANAPEQESAAFLREIDHGPDEDQPEEVVLARIGEDALRAWETGAVPPTGWSVDREGRIAAWRDLFEDADPGEATLLVTSNGAARFALMAAQGLSDAASTRPSLKLPTGGYGVIGYSDLGQLQLVAWGVRP</sequence>
<organism evidence="1 2">
    <name type="scientific">Qipengyuania pacifica</name>
    <dbReference type="NCBI Taxonomy" id="2860199"/>
    <lineage>
        <taxon>Bacteria</taxon>
        <taxon>Pseudomonadati</taxon>
        <taxon>Pseudomonadota</taxon>
        <taxon>Alphaproteobacteria</taxon>
        <taxon>Sphingomonadales</taxon>
        <taxon>Erythrobacteraceae</taxon>
        <taxon>Qipengyuania</taxon>
    </lineage>
</organism>
<dbReference type="CDD" id="cd07067">
    <property type="entry name" value="HP_PGM_like"/>
    <property type="match status" value="1"/>
</dbReference>
<gene>
    <name evidence="1" type="ORF">K3177_04760</name>
</gene>
<accession>A0ABS7JHE9</accession>
<protein>
    <submittedName>
        <fullName evidence="1">Histidine phosphatase family protein</fullName>
    </submittedName>
</protein>
<comment type="caution">
    <text evidence="1">The sequence shown here is derived from an EMBL/GenBank/DDBJ whole genome shotgun (WGS) entry which is preliminary data.</text>
</comment>
<name>A0ABS7JHE9_9SPHN</name>
<dbReference type="SMART" id="SM00855">
    <property type="entry name" value="PGAM"/>
    <property type="match status" value="1"/>
</dbReference>
<dbReference type="Gene3D" id="3.40.50.1240">
    <property type="entry name" value="Phosphoglycerate mutase-like"/>
    <property type="match status" value="1"/>
</dbReference>
<proteinExistence type="predicted"/>
<dbReference type="Proteomes" id="UP000776651">
    <property type="component" value="Unassembled WGS sequence"/>
</dbReference>
<dbReference type="InterPro" id="IPR050275">
    <property type="entry name" value="PGM_Phosphatase"/>
</dbReference>
<keyword evidence="2" id="KW-1185">Reference proteome</keyword>
<dbReference type="Pfam" id="PF00300">
    <property type="entry name" value="His_Phos_1"/>
    <property type="match status" value="1"/>
</dbReference>
<dbReference type="InterPro" id="IPR013078">
    <property type="entry name" value="His_Pase_superF_clade-1"/>
</dbReference>
<dbReference type="SUPFAM" id="SSF53254">
    <property type="entry name" value="Phosphoglycerate mutase-like"/>
    <property type="match status" value="1"/>
</dbReference>
<reference evidence="1 2" key="1">
    <citation type="submission" date="2021-08" db="EMBL/GenBank/DDBJ databases">
        <title>Comparative Genomics Analysis of the Genus Qipengyuania Reveals Extensive Genetic Diversity and Metabolic Versatility, Including the Description of Fifteen Novel Species.</title>
        <authorList>
            <person name="Liu Y."/>
        </authorList>
    </citation>
    <scope>NUCLEOTIDE SEQUENCE [LARGE SCALE GENOMIC DNA]</scope>
    <source>
        <strain evidence="1 2">GH25</strain>
    </source>
</reference>
<evidence type="ECO:0000313" key="1">
    <source>
        <dbReference type="EMBL" id="MBX7487818.1"/>
    </source>
</evidence>